<dbReference type="Proteomes" id="UP001161691">
    <property type="component" value="Unassembled WGS sequence"/>
</dbReference>
<evidence type="ECO:0000313" key="3">
    <source>
        <dbReference type="Proteomes" id="UP001161691"/>
    </source>
</evidence>
<sequence>MTKTMKRSVSFLLMMVFALVMVVPAFAATHTHAYEFYYDGEYHEHSSGYIAGDASIDDTAGTVTLKLQGGNYFPQIKIGSTSYNGSYNATTGLTTFVLPGSDAANFDLSLHVVVAIGPITVHDTWYDLEVHWL</sequence>
<name>A0ABT6TMB6_9BACL</name>
<accession>A0ABT6TMB6</accession>
<evidence type="ECO:0000256" key="1">
    <source>
        <dbReference type="SAM" id="SignalP"/>
    </source>
</evidence>
<dbReference type="EMBL" id="JAGRPV010000001">
    <property type="protein sequence ID" value="MDI4646977.1"/>
    <property type="molecule type" value="Genomic_DNA"/>
</dbReference>
<organism evidence="2 3">
    <name type="scientific">Cohnella hashimotonis</name>
    <dbReference type="NCBI Taxonomy" id="2826895"/>
    <lineage>
        <taxon>Bacteria</taxon>
        <taxon>Bacillati</taxon>
        <taxon>Bacillota</taxon>
        <taxon>Bacilli</taxon>
        <taxon>Bacillales</taxon>
        <taxon>Paenibacillaceae</taxon>
        <taxon>Cohnella</taxon>
    </lineage>
</organism>
<evidence type="ECO:0000313" key="2">
    <source>
        <dbReference type="EMBL" id="MDI4646977.1"/>
    </source>
</evidence>
<protein>
    <recommendedName>
        <fullName evidence="4">NEAT domain-containing protein</fullName>
    </recommendedName>
</protein>
<feature type="chain" id="PRO_5046076469" description="NEAT domain-containing protein" evidence="1">
    <location>
        <begin position="28"/>
        <end position="133"/>
    </location>
</feature>
<evidence type="ECO:0008006" key="4">
    <source>
        <dbReference type="Google" id="ProtNLM"/>
    </source>
</evidence>
<feature type="signal peptide" evidence="1">
    <location>
        <begin position="1"/>
        <end position="27"/>
    </location>
</feature>
<proteinExistence type="predicted"/>
<comment type="caution">
    <text evidence="2">The sequence shown here is derived from an EMBL/GenBank/DDBJ whole genome shotgun (WGS) entry which is preliminary data.</text>
</comment>
<reference evidence="2" key="1">
    <citation type="submission" date="2023-04" db="EMBL/GenBank/DDBJ databases">
        <title>Comparative genomic analysis of Cohnella hashimotonis sp. nov., isolated from the International Space Station.</title>
        <authorList>
            <person name="Venkateswaran K."/>
            <person name="Simpson A."/>
        </authorList>
    </citation>
    <scope>NUCLEOTIDE SEQUENCE</scope>
    <source>
        <strain evidence="2">F6_2S_P_1</strain>
    </source>
</reference>
<keyword evidence="1" id="KW-0732">Signal</keyword>
<keyword evidence="3" id="KW-1185">Reference proteome</keyword>
<gene>
    <name evidence="2" type="ORF">KB449_18520</name>
</gene>
<dbReference type="RefSeq" id="WP_282909786.1">
    <property type="nucleotide sequence ID" value="NZ_JAGRPV010000001.1"/>
</dbReference>